<dbReference type="EMBL" id="MEYV01000011">
    <property type="protein sequence ID" value="OGD40136.1"/>
    <property type="molecule type" value="Genomic_DNA"/>
</dbReference>
<dbReference type="SUPFAM" id="SSF55729">
    <property type="entry name" value="Acyl-CoA N-acyltransferases (Nat)"/>
    <property type="match status" value="1"/>
</dbReference>
<evidence type="ECO:0000313" key="8">
    <source>
        <dbReference type="Proteomes" id="UP000177197"/>
    </source>
</evidence>
<dbReference type="GO" id="GO:0009252">
    <property type="term" value="P:peptidoglycan biosynthetic process"/>
    <property type="evidence" value="ECO:0007669"/>
    <property type="project" value="UniProtKB-KW"/>
</dbReference>
<evidence type="ECO:0000256" key="6">
    <source>
        <dbReference type="ARBA" id="ARBA00023316"/>
    </source>
</evidence>
<comment type="similarity">
    <text evidence="1">Belongs to the FemABX family.</text>
</comment>
<evidence type="ECO:0008006" key="9">
    <source>
        <dbReference type="Google" id="ProtNLM"/>
    </source>
</evidence>
<keyword evidence="4" id="KW-0573">Peptidoglycan synthesis</keyword>
<dbReference type="GO" id="GO:0008360">
    <property type="term" value="P:regulation of cell shape"/>
    <property type="evidence" value="ECO:0007669"/>
    <property type="project" value="UniProtKB-KW"/>
</dbReference>
<dbReference type="InterPro" id="IPR050644">
    <property type="entry name" value="PG_Glycine_Bridge_Synth"/>
</dbReference>
<keyword evidence="2" id="KW-0808">Transferase</keyword>
<keyword evidence="5" id="KW-0012">Acyltransferase</keyword>
<reference evidence="7 8" key="1">
    <citation type="journal article" date="2016" name="Nat. Commun.">
        <title>Thousands of microbial genomes shed light on interconnected biogeochemical processes in an aquifer system.</title>
        <authorList>
            <person name="Anantharaman K."/>
            <person name="Brown C.T."/>
            <person name="Hug L.A."/>
            <person name="Sharon I."/>
            <person name="Castelle C.J."/>
            <person name="Probst A.J."/>
            <person name="Thomas B.C."/>
            <person name="Singh A."/>
            <person name="Wilkins M.J."/>
            <person name="Karaoz U."/>
            <person name="Brodie E.L."/>
            <person name="Williams K.H."/>
            <person name="Hubbard S.S."/>
            <person name="Banfield J.F."/>
        </authorList>
    </citation>
    <scope>NUCLEOTIDE SEQUENCE [LARGE SCALE GENOMIC DNA]</scope>
</reference>
<dbReference type="AlphaFoldDB" id="A0A1F5CBB4"/>
<organism evidence="7 8">
    <name type="scientific">Candidatus Azambacteria bacterium RIFCSPLOWO2_02_FULL_44_14</name>
    <dbReference type="NCBI Taxonomy" id="1797306"/>
    <lineage>
        <taxon>Bacteria</taxon>
        <taxon>Candidatus Azamiibacteriota</taxon>
    </lineage>
</organism>
<proteinExistence type="inferred from homology"/>
<dbReference type="InterPro" id="IPR003447">
    <property type="entry name" value="FEMABX"/>
</dbReference>
<dbReference type="Pfam" id="PF02388">
    <property type="entry name" value="FemAB"/>
    <property type="match status" value="2"/>
</dbReference>
<accession>A0A1F5CBB4</accession>
<evidence type="ECO:0000256" key="5">
    <source>
        <dbReference type="ARBA" id="ARBA00023315"/>
    </source>
</evidence>
<keyword evidence="6" id="KW-0961">Cell wall biogenesis/degradation</keyword>
<dbReference type="PROSITE" id="PS51191">
    <property type="entry name" value="FEMABX"/>
    <property type="match status" value="1"/>
</dbReference>
<dbReference type="InterPro" id="IPR016181">
    <property type="entry name" value="Acyl_CoA_acyltransferase"/>
</dbReference>
<evidence type="ECO:0000256" key="2">
    <source>
        <dbReference type="ARBA" id="ARBA00022679"/>
    </source>
</evidence>
<evidence type="ECO:0000313" key="7">
    <source>
        <dbReference type="EMBL" id="OGD40136.1"/>
    </source>
</evidence>
<dbReference type="Gene3D" id="3.40.630.30">
    <property type="match status" value="1"/>
</dbReference>
<comment type="caution">
    <text evidence="7">The sequence shown here is derived from an EMBL/GenBank/DDBJ whole genome shotgun (WGS) entry which is preliminary data.</text>
</comment>
<protein>
    <recommendedName>
        <fullName evidence="9">BioF2-like acetyltransferase domain-containing protein</fullName>
    </recommendedName>
</protein>
<sequence length="313" mass="35903">MQSSEWEEFQQAVGRKTWRIQGILLIRQDLPLGFDYLYSPRADMSGPDGAMALGEAKKIAEKERLIFLKVEPEIADLGALKTLGFFKSAKEIQPSETVIIDLTQSEQEILDRMHEKTRYNIRLAQKHGIEIKELGDGFDPVWEIFRETAKRDRFSLHPRSYYEKMVEVLKPAGLLKIFGAFYKNELVAANIMIFYPPPLENKTPFSAREAQFSKGGGRVTYLHGASNNDFRNLMAPYGLHWHIIKEAKGNGFEEYDFWGISERYAGVSRFKKGFGGKETIYPGSFDYLSNLLWYNLYKLGSGLKDILGFKNLN</sequence>
<evidence type="ECO:0000256" key="1">
    <source>
        <dbReference type="ARBA" id="ARBA00009943"/>
    </source>
</evidence>
<evidence type="ECO:0000256" key="4">
    <source>
        <dbReference type="ARBA" id="ARBA00022984"/>
    </source>
</evidence>
<dbReference type="Proteomes" id="UP000177197">
    <property type="component" value="Unassembled WGS sequence"/>
</dbReference>
<dbReference type="GO" id="GO:0016755">
    <property type="term" value="F:aminoacyltransferase activity"/>
    <property type="evidence" value="ECO:0007669"/>
    <property type="project" value="InterPro"/>
</dbReference>
<gene>
    <name evidence="7" type="ORF">A3I30_02600</name>
</gene>
<name>A0A1F5CBB4_9BACT</name>
<dbReference type="PANTHER" id="PTHR36174:SF1">
    <property type="entry name" value="LIPID II:GLYCINE GLYCYLTRANSFERASE"/>
    <property type="match status" value="1"/>
</dbReference>
<dbReference type="GO" id="GO:0071555">
    <property type="term" value="P:cell wall organization"/>
    <property type="evidence" value="ECO:0007669"/>
    <property type="project" value="UniProtKB-KW"/>
</dbReference>
<keyword evidence="3" id="KW-0133">Cell shape</keyword>
<dbReference type="PANTHER" id="PTHR36174">
    <property type="entry name" value="LIPID II:GLYCINE GLYCYLTRANSFERASE"/>
    <property type="match status" value="1"/>
</dbReference>
<evidence type="ECO:0000256" key="3">
    <source>
        <dbReference type="ARBA" id="ARBA00022960"/>
    </source>
</evidence>